<keyword evidence="6" id="KW-0482">Metalloprotease</keyword>
<dbReference type="Proteomes" id="UP001195483">
    <property type="component" value="Unassembled WGS sequence"/>
</dbReference>
<dbReference type="AlphaFoldDB" id="A0AAE0VWR6"/>
<comment type="cofactor">
    <cofactor evidence="1">
        <name>Zn(2+)</name>
        <dbReference type="ChEBI" id="CHEBI:29105"/>
    </cofactor>
</comment>
<evidence type="ECO:0000256" key="1">
    <source>
        <dbReference type="ARBA" id="ARBA00001947"/>
    </source>
</evidence>
<dbReference type="GO" id="GO:0006508">
    <property type="term" value="P:proteolysis"/>
    <property type="evidence" value="ECO:0007669"/>
    <property type="project" value="UniProtKB-KW"/>
</dbReference>
<sequence length="398" mass="46406">MTETNSAKLSKVDIHQKKQKLIRQKEELSFVPFATGFKPPTRCQSRLAIGCEPMMKDFDPGAECSHGFEYFKTIPRPTDIDDWLAQYNEEGQTYKQFLNECPWLSSRKRKYMSQTFVFSGKTLPQKYPDGKVYIVPLGEFQSEDPKFFDHLIEYTSIFLGLPVVPLPVIQLREENGDIFWIKEPLVSEALQRRTSSRMSKQKLTTRYDFKSKHFQVCVDSCLMKLRQKIPSDAICLIALTMFDLYGDETDLFVAGMAAGNQRVAVFSLYRYDPSLSFSKENWYEVEPDKTVSKKDKISLLLQRGSKLLVHEICHLLGIDHCIYFDCCMNGSGHLAEDFRQSMHLCPVDLHKLHILVGFDVVERYKKLNEFYKKHHLIGEMEWVERRIAYLTNKEEKPR</sequence>
<reference evidence="7" key="2">
    <citation type="journal article" date="2021" name="Genome Biol. Evol.">
        <title>Developing a high-quality reference genome for a parasitic bivalve with doubly uniparental inheritance (Bivalvia: Unionida).</title>
        <authorList>
            <person name="Smith C.H."/>
        </authorList>
    </citation>
    <scope>NUCLEOTIDE SEQUENCE</scope>
    <source>
        <strain evidence="7">CHS0354</strain>
        <tissue evidence="7">Mantle</tissue>
    </source>
</reference>
<dbReference type="CDD" id="cd11375">
    <property type="entry name" value="Peptidase_M54"/>
    <property type="match status" value="1"/>
</dbReference>
<dbReference type="PANTHER" id="PTHR15910:SF1">
    <property type="entry name" value="ARCHAEMETZINCIN-2"/>
    <property type="match status" value="1"/>
</dbReference>
<name>A0AAE0VWR6_9BIVA</name>
<reference evidence="7" key="1">
    <citation type="journal article" date="2021" name="Genome Biol. Evol.">
        <title>A High-Quality Reference Genome for a Parasitic Bivalve with Doubly Uniparental Inheritance (Bivalvia: Unionida).</title>
        <authorList>
            <person name="Smith C.H."/>
        </authorList>
    </citation>
    <scope>NUCLEOTIDE SEQUENCE</scope>
    <source>
        <strain evidence="7">CHS0354</strain>
    </source>
</reference>
<evidence type="ECO:0000256" key="2">
    <source>
        <dbReference type="ARBA" id="ARBA00022670"/>
    </source>
</evidence>
<evidence type="ECO:0000256" key="3">
    <source>
        <dbReference type="ARBA" id="ARBA00022723"/>
    </source>
</evidence>
<comment type="caution">
    <text evidence="7">The sequence shown here is derived from an EMBL/GenBank/DDBJ whole genome shotgun (WGS) entry which is preliminary data.</text>
</comment>
<evidence type="ECO:0000313" key="8">
    <source>
        <dbReference type="Proteomes" id="UP001195483"/>
    </source>
</evidence>
<reference evidence="7" key="3">
    <citation type="submission" date="2023-05" db="EMBL/GenBank/DDBJ databases">
        <authorList>
            <person name="Smith C.H."/>
        </authorList>
    </citation>
    <scope>NUCLEOTIDE SEQUENCE</scope>
    <source>
        <strain evidence="7">CHS0354</strain>
        <tissue evidence="7">Mantle</tissue>
    </source>
</reference>
<evidence type="ECO:0008006" key="9">
    <source>
        <dbReference type="Google" id="ProtNLM"/>
    </source>
</evidence>
<keyword evidence="2" id="KW-0645">Protease</keyword>
<dbReference type="Pfam" id="PF07998">
    <property type="entry name" value="Peptidase_M54"/>
    <property type="match status" value="1"/>
</dbReference>
<evidence type="ECO:0000256" key="6">
    <source>
        <dbReference type="ARBA" id="ARBA00023049"/>
    </source>
</evidence>
<dbReference type="EMBL" id="JAEAOA010002156">
    <property type="protein sequence ID" value="KAK3592951.1"/>
    <property type="molecule type" value="Genomic_DNA"/>
</dbReference>
<protein>
    <recommendedName>
        <fullName evidence="9">Archaemetzincin-2</fullName>
    </recommendedName>
</protein>
<dbReference type="InterPro" id="IPR024079">
    <property type="entry name" value="MetalloPept_cat_dom_sf"/>
</dbReference>
<gene>
    <name evidence="7" type="ORF">CHS0354_036811</name>
</gene>
<organism evidence="7 8">
    <name type="scientific">Potamilus streckersoni</name>
    <dbReference type="NCBI Taxonomy" id="2493646"/>
    <lineage>
        <taxon>Eukaryota</taxon>
        <taxon>Metazoa</taxon>
        <taxon>Spiralia</taxon>
        <taxon>Lophotrochozoa</taxon>
        <taxon>Mollusca</taxon>
        <taxon>Bivalvia</taxon>
        <taxon>Autobranchia</taxon>
        <taxon>Heteroconchia</taxon>
        <taxon>Palaeoheterodonta</taxon>
        <taxon>Unionida</taxon>
        <taxon>Unionoidea</taxon>
        <taxon>Unionidae</taxon>
        <taxon>Ambleminae</taxon>
        <taxon>Lampsilini</taxon>
        <taxon>Potamilus</taxon>
    </lineage>
</organism>
<keyword evidence="5" id="KW-0862">Zinc</keyword>
<accession>A0AAE0VWR6</accession>
<dbReference type="GO" id="GO:0046872">
    <property type="term" value="F:metal ion binding"/>
    <property type="evidence" value="ECO:0007669"/>
    <property type="project" value="UniProtKB-KW"/>
</dbReference>
<dbReference type="Gene3D" id="3.40.390.10">
    <property type="entry name" value="Collagenase (Catalytic Domain)"/>
    <property type="match status" value="1"/>
</dbReference>
<dbReference type="GO" id="GO:0008237">
    <property type="term" value="F:metallopeptidase activity"/>
    <property type="evidence" value="ECO:0007669"/>
    <property type="project" value="UniProtKB-KW"/>
</dbReference>
<evidence type="ECO:0000313" key="7">
    <source>
        <dbReference type="EMBL" id="KAK3592951.1"/>
    </source>
</evidence>
<keyword evidence="8" id="KW-1185">Reference proteome</keyword>
<dbReference type="PANTHER" id="PTHR15910">
    <property type="entry name" value="ARCHAEMETZINCIN"/>
    <property type="match status" value="1"/>
</dbReference>
<proteinExistence type="predicted"/>
<evidence type="ECO:0000256" key="4">
    <source>
        <dbReference type="ARBA" id="ARBA00022801"/>
    </source>
</evidence>
<dbReference type="InterPro" id="IPR012962">
    <property type="entry name" value="Pept_M54_archaemetzincn"/>
</dbReference>
<keyword evidence="4" id="KW-0378">Hydrolase</keyword>
<evidence type="ECO:0000256" key="5">
    <source>
        <dbReference type="ARBA" id="ARBA00022833"/>
    </source>
</evidence>
<keyword evidence="3" id="KW-0479">Metal-binding</keyword>
<dbReference type="SUPFAM" id="SSF55486">
    <property type="entry name" value="Metalloproteases ('zincins'), catalytic domain"/>
    <property type="match status" value="1"/>
</dbReference>